<organism evidence="1 2">
    <name type="scientific">Coprinopsis marcescibilis</name>
    <name type="common">Agaric fungus</name>
    <name type="synonym">Psathyrella marcescibilis</name>
    <dbReference type="NCBI Taxonomy" id="230819"/>
    <lineage>
        <taxon>Eukaryota</taxon>
        <taxon>Fungi</taxon>
        <taxon>Dikarya</taxon>
        <taxon>Basidiomycota</taxon>
        <taxon>Agaricomycotina</taxon>
        <taxon>Agaricomycetes</taxon>
        <taxon>Agaricomycetidae</taxon>
        <taxon>Agaricales</taxon>
        <taxon>Agaricineae</taxon>
        <taxon>Psathyrellaceae</taxon>
        <taxon>Coprinopsis</taxon>
    </lineage>
</organism>
<accession>A0A5C3L002</accession>
<keyword evidence="2" id="KW-1185">Reference proteome</keyword>
<name>A0A5C3L002_COPMA</name>
<dbReference type="SUPFAM" id="SSF52047">
    <property type="entry name" value="RNI-like"/>
    <property type="match status" value="1"/>
</dbReference>
<dbReference type="Proteomes" id="UP000307440">
    <property type="component" value="Unassembled WGS sequence"/>
</dbReference>
<dbReference type="OrthoDB" id="3258311at2759"/>
<dbReference type="STRING" id="230819.A0A5C3L002"/>
<evidence type="ECO:0000313" key="1">
    <source>
        <dbReference type="EMBL" id="TFK26264.1"/>
    </source>
</evidence>
<dbReference type="EMBL" id="ML210176">
    <property type="protein sequence ID" value="TFK26264.1"/>
    <property type="molecule type" value="Genomic_DNA"/>
</dbReference>
<sequence>MDTKSPNLSEDEGNGDDLDAELLKFGDTEEQMVSLRQFSHMYLVLYDYEEFKAKQSYLRLRYDSEPQVGRIVVITDENLKYAEGRCMLEGHQWRLKRIVDMLTGFIEGDLDLTGRHASRWDAYKLEVSEFVLDAQKAIPALQTEPVLMFDGASFVLAQPESGQRQSLDDFRRKWKVPGELVEDLTQWIASIAHTNASKGLPKIQELCFSDLPVELVDSVFRECSLKEARTLSITSSRFYRIGQGYTTKSRDMSLEIPFAIYRDPAYSADTEDGREKLFALIETLKSQFSEYGQLLLSRPDLSSATRSLKFHFSLPDNSYRKWPQDVDEYMRSALMPACGMFTRVLAKSSNLTNLSVSKYVFELPSLEAICNMPNLGAMLIQNCTIADDVVELLAGGFHHLPPSHVANITLRISQAPDLDDMDQPQVASSWYFLCLCPYLRTLSVNGNIGTFQSRDSLFLPARDVLLEQFGFIRSVERLVLTGMSMFGLLQFADFINDAVGRVPAPALGVRPSLKLSHLKISSYYPASRPVYNRVIENLGVAARRSLRVLVIQGLSKRAVRDVRFFEHIARHLPDLHGLTIELSVSIKKRNEGVRWPLPSSEYAPALAGFTSLKYFGWNWPAFKFDYSPCSLEDLERSSELEAEGFNISKLDCLDMTPSWIDHPRAQFDEETKTMYHKLKGRGVSLRLWTDFLGGELSRADRFFGFMNDGYTDVLPLVVHCPTLETVCMAPSSKCMVNDLYHILPIDYASLSDGDDENPECGHELLPTRHAPDCRNPSEDCFPNANFVKGALPRASYISRTGRFAIWSIWEVDQWCGEAWKSVYQQWNTQRPKSNWPDLPMLDGKANVLSGI</sequence>
<gene>
    <name evidence="1" type="ORF">FA15DRAFT_755123</name>
</gene>
<dbReference type="AlphaFoldDB" id="A0A5C3L002"/>
<proteinExistence type="predicted"/>
<protein>
    <recommendedName>
        <fullName evidence="3">F-box domain-containing protein</fullName>
    </recommendedName>
</protein>
<reference evidence="1 2" key="1">
    <citation type="journal article" date="2019" name="Nat. Ecol. Evol.">
        <title>Megaphylogeny resolves global patterns of mushroom evolution.</title>
        <authorList>
            <person name="Varga T."/>
            <person name="Krizsan K."/>
            <person name="Foldi C."/>
            <person name="Dima B."/>
            <person name="Sanchez-Garcia M."/>
            <person name="Sanchez-Ramirez S."/>
            <person name="Szollosi G.J."/>
            <person name="Szarkandi J.G."/>
            <person name="Papp V."/>
            <person name="Albert L."/>
            <person name="Andreopoulos W."/>
            <person name="Angelini C."/>
            <person name="Antonin V."/>
            <person name="Barry K.W."/>
            <person name="Bougher N.L."/>
            <person name="Buchanan P."/>
            <person name="Buyck B."/>
            <person name="Bense V."/>
            <person name="Catcheside P."/>
            <person name="Chovatia M."/>
            <person name="Cooper J."/>
            <person name="Damon W."/>
            <person name="Desjardin D."/>
            <person name="Finy P."/>
            <person name="Geml J."/>
            <person name="Haridas S."/>
            <person name="Hughes K."/>
            <person name="Justo A."/>
            <person name="Karasinski D."/>
            <person name="Kautmanova I."/>
            <person name="Kiss B."/>
            <person name="Kocsube S."/>
            <person name="Kotiranta H."/>
            <person name="LaButti K.M."/>
            <person name="Lechner B.E."/>
            <person name="Liimatainen K."/>
            <person name="Lipzen A."/>
            <person name="Lukacs Z."/>
            <person name="Mihaltcheva S."/>
            <person name="Morgado L.N."/>
            <person name="Niskanen T."/>
            <person name="Noordeloos M.E."/>
            <person name="Ohm R.A."/>
            <person name="Ortiz-Santana B."/>
            <person name="Ovrebo C."/>
            <person name="Racz N."/>
            <person name="Riley R."/>
            <person name="Savchenko A."/>
            <person name="Shiryaev A."/>
            <person name="Soop K."/>
            <person name="Spirin V."/>
            <person name="Szebenyi C."/>
            <person name="Tomsovsky M."/>
            <person name="Tulloss R.E."/>
            <person name="Uehling J."/>
            <person name="Grigoriev I.V."/>
            <person name="Vagvolgyi C."/>
            <person name="Papp T."/>
            <person name="Martin F.M."/>
            <person name="Miettinen O."/>
            <person name="Hibbett D.S."/>
            <person name="Nagy L.G."/>
        </authorList>
    </citation>
    <scope>NUCLEOTIDE SEQUENCE [LARGE SCALE GENOMIC DNA]</scope>
    <source>
        <strain evidence="1 2">CBS 121175</strain>
    </source>
</reference>
<evidence type="ECO:0008006" key="3">
    <source>
        <dbReference type="Google" id="ProtNLM"/>
    </source>
</evidence>
<evidence type="ECO:0000313" key="2">
    <source>
        <dbReference type="Proteomes" id="UP000307440"/>
    </source>
</evidence>